<dbReference type="PROSITE" id="PS50157">
    <property type="entry name" value="ZINC_FINGER_C2H2_2"/>
    <property type="match status" value="3"/>
</dbReference>
<dbReference type="OrthoDB" id="5844319at2759"/>
<keyword evidence="7" id="KW-0805">Transcription regulation</keyword>
<evidence type="ECO:0000256" key="2">
    <source>
        <dbReference type="ARBA" id="ARBA00006991"/>
    </source>
</evidence>
<evidence type="ECO:0000313" key="13">
    <source>
        <dbReference type="EMBL" id="VDO86882.1"/>
    </source>
</evidence>
<dbReference type="InterPro" id="IPR050589">
    <property type="entry name" value="Ikaros_C2H2-ZF"/>
</dbReference>
<feature type="domain" description="C2H2-type" evidence="12">
    <location>
        <begin position="77"/>
        <end position="105"/>
    </location>
</feature>
<comment type="subcellular location">
    <subcellularLocation>
        <location evidence="1">Nucleus</location>
    </subcellularLocation>
</comment>
<keyword evidence="4" id="KW-0677">Repeat</keyword>
<dbReference type="Pfam" id="PF00096">
    <property type="entry name" value="zf-C2H2"/>
    <property type="match status" value="2"/>
</dbReference>
<dbReference type="PROSITE" id="PS00028">
    <property type="entry name" value="ZINC_FINGER_C2H2_1"/>
    <property type="match status" value="3"/>
</dbReference>
<reference evidence="13" key="1">
    <citation type="submission" date="2018-11" db="EMBL/GenBank/DDBJ databases">
        <authorList>
            <consortium name="Pathogen Informatics"/>
        </authorList>
    </citation>
    <scope>NUCLEOTIDE SEQUENCE [LARGE SCALE GENOMIC DNA]</scope>
</reference>
<keyword evidence="3" id="KW-0479">Metal-binding</keyword>
<evidence type="ECO:0000256" key="4">
    <source>
        <dbReference type="ARBA" id="ARBA00022737"/>
    </source>
</evidence>
<keyword evidence="5 11" id="KW-0863">Zinc-finger</keyword>
<accession>A0A3P8CRM3</accession>
<dbReference type="FunFam" id="3.30.160.60:FF:000912">
    <property type="entry name" value="Zinc finger protein 660"/>
    <property type="match status" value="1"/>
</dbReference>
<dbReference type="GO" id="GO:0005634">
    <property type="term" value="C:nucleus"/>
    <property type="evidence" value="ECO:0007669"/>
    <property type="project" value="UniProtKB-SubCell"/>
</dbReference>
<keyword evidence="8" id="KW-0238">DNA-binding</keyword>
<dbReference type="FunFam" id="3.30.160.60:FF:000075">
    <property type="entry name" value="Putative zinc finger protein 536"/>
    <property type="match status" value="1"/>
</dbReference>
<evidence type="ECO:0000256" key="3">
    <source>
        <dbReference type="ARBA" id="ARBA00022723"/>
    </source>
</evidence>
<gene>
    <name evidence="13" type="ORF">HPBE_LOCUS10946</name>
</gene>
<evidence type="ECO:0000256" key="6">
    <source>
        <dbReference type="ARBA" id="ARBA00022833"/>
    </source>
</evidence>
<evidence type="ECO:0000256" key="1">
    <source>
        <dbReference type="ARBA" id="ARBA00004123"/>
    </source>
</evidence>
<dbReference type="InterPro" id="IPR036236">
    <property type="entry name" value="Znf_C2H2_sf"/>
</dbReference>
<feature type="domain" description="C2H2-type" evidence="12">
    <location>
        <begin position="49"/>
        <end position="76"/>
    </location>
</feature>
<evidence type="ECO:0000256" key="8">
    <source>
        <dbReference type="ARBA" id="ARBA00023125"/>
    </source>
</evidence>
<evidence type="ECO:0000256" key="7">
    <source>
        <dbReference type="ARBA" id="ARBA00023015"/>
    </source>
</evidence>
<keyword evidence="6" id="KW-0862">Zinc</keyword>
<evidence type="ECO:0000259" key="12">
    <source>
        <dbReference type="PROSITE" id="PS50157"/>
    </source>
</evidence>
<dbReference type="EMBL" id="UZAH01026932">
    <property type="protein sequence ID" value="VDO86882.1"/>
    <property type="molecule type" value="Genomic_DNA"/>
</dbReference>
<dbReference type="GO" id="GO:0003700">
    <property type="term" value="F:DNA-binding transcription factor activity"/>
    <property type="evidence" value="ECO:0007669"/>
    <property type="project" value="TreeGrafter"/>
</dbReference>
<dbReference type="GO" id="GO:0008270">
    <property type="term" value="F:zinc ion binding"/>
    <property type="evidence" value="ECO:0007669"/>
    <property type="project" value="UniProtKB-KW"/>
</dbReference>
<keyword evidence="10" id="KW-0539">Nucleus</keyword>
<evidence type="ECO:0000256" key="10">
    <source>
        <dbReference type="ARBA" id="ARBA00023242"/>
    </source>
</evidence>
<dbReference type="FunFam" id="3.30.160.60:FF:002343">
    <property type="entry name" value="Zinc finger protein 33A"/>
    <property type="match status" value="1"/>
</dbReference>
<proteinExistence type="inferred from homology"/>
<protein>
    <recommendedName>
        <fullName evidence="12">C2H2-type domain-containing protein</fullName>
    </recommendedName>
</protein>
<dbReference type="SUPFAM" id="SSF57667">
    <property type="entry name" value="beta-beta-alpha zinc fingers"/>
    <property type="match status" value="1"/>
</dbReference>
<evidence type="ECO:0000256" key="11">
    <source>
        <dbReference type="PROSITE-ProRule" id="PRU00042"/>
    </source>
</evidence>
<dbReference type="SMART" id="SM00355">
    <property type="entry name" value="ZnF_C2H2"/>
    <property type="match status" value="4"/>
</dbReference>
<organism evidence="13">
    <name type="scientific">Heligmosomoides polygyrus</name>
    <name type="common">Parasitic roundworm</name>
    <dbReference type="NCBI Taxonomy" id="6339"/>
    <lineage>
        <taxon>Eukaryota</taxon>
        <taxon>Metazoa</taxon>
        <taxon>Ecdysozoa</taxon>
        <taxon>Nematoda</taxon>
        <taxon>Chromadorea</taxon>
        <taxon>Rhabditida</taxon>
        <taxon>Rhabditina</taxon>
        <taxon>Rhabditomorpha</taxon>
        <taxon>Strongyloidea</taxon>
        <taxon>Heligmosomidae</taxon>
        <taxon>Heligmosomoides</taxon>
    </lineage>
</organism>
<dbReference type="Gene3D" id="3.30.160.60">
    <property type="entry name" value="Classic Zinc Finger"/>
    <property type="match status" value="3"/>
</dbReference>
<comment type="similarity">
    <text evidence="2">Belongs to the krueppel C2H2-type zinc-finger protein family.</text>
</comment>
<dbReference type="PANTHER" id="PTHR24404:SF41">
    <property type="entry name" value="ZINC FINGER PROTEIN 613"/>
    <property type="match status" value="1"/>
</dbReference>
<name>A0A3P8CRM3_HELPZ</name>
<sequence>MQAMMEKPFKCPQCDHRSREKGGVIKHIRRCFVAEVILFRSIHTGEAPYKCKYCSKSFKVQSNLVRHVRAHTGEKPYACKKCGLSYADKKNMDAHVFREHLGMREFECTAPRCYARFWRHDRFAYHCLKRHGTEPQFLQ</sequence>
<dbReference type="GO" id="GO:0006357">
    <property type="term" value="P:regulation of transcription by RNA polymerase II"/>
    <property type="evidence" value="ECO:0007669"/>
    <property type="project" value="TreeGrafter"/>
</dbReference>
<evidence type="ECO:0000256" key="9">
    <source>
        <dbReference type="ARBA" id="ARBA00023163"/>
    </source>
</evidence>
<feature type="domain" description="C2H2-type" evidence="12">
    <location>
        <begin position="9"/>
        <end position="48"/>
    </location>
</feature>
<evidence type="ECO:0000256" key="5">
    <source>
        <dbReference type="ARBA" id="ARBA00022771"/>
    </source>
</evidence>
<dbReference type="GO" id="GO:0000978">
    <property type="term" value="F:RNA polymerase II cis-regulatory region sequence-specific DNA binding"/>
    <property type="evidence" value="ECO:0007669"/>
    <property type="project" value="TreeGrafter"/>
</dbReference>
<keyword evidence="9" id="KW-0804">Transcription</keyword>
<dbReference type="InterPro" id="IPR013087">
    <property type="entry name" value="Znf_C2H2_type"/>
</dbReference>
<dbReference type="PANTHER" id="PTHR24404">
    <property type="entry name" value="ZINC FINGER PROTEIN"/>
    <property type="match status" value="1"/>
</dbReference>
<dbReference type="AlphaFoldDB" id="A0A3P8CRM3"/>